<sequence>MYSAPALLSAVAVRSHLDLLRPRLTTRGARIQATFPSTKLPTSNVATSSLALPQSLNNQASEQEMPALIDIPDTKRSYFVARLIQLLIWKKVNASSKDGSFMRHALGSCRNSKSSS</sequence>
<protein>
    <submittedName>
        <fullName evidence="1">Uncharacterized protein</fullName>
    </submittedName>
</protein>
<dbReference type="AlphaFoldDB" id="A0A9P4ULL6"/>
<accession>A0A9P4ULL6</accession>
<evidence type="ECO:0000313" key="1">
    <source>
        <dbReference type="EMBL" id="KAF2717075.1"/>
    </source>
</evidence>
<evidence type="ECO:0000313" key="2">
    <source>
        <dbReference type="Proteomes" id="UP000799441"/>
    </source>
</evidence>
<dbReference type="Proteomes" id="UP000799441">
    <property type="component" value="Unassembled WGS sequence"/>
</dbReference>
<reference evidence="1" key="1">
    <citation type="journal article" date="2020" name="Stud. Mycol.">
        <title>101 Dothideomycetes genomes: a test case for predicting lifestyles and emergence of pathogens.</title>
        <authorList>
            <person name="Haridas S."/>
            <person name="Albert R."/>
            <person name="Binder M."/>
            <person name="Bloem J."/>
            <person name="Labutti K."/>
            <person name="Salamov A."/>
            <person name="Andreopoulos B."/>
            <person name="Baker S."/>
            <person name="Barry K."/>
            <person name="Bills G."/>
            <person name="Bluhm B."/>
            <person name="Cannon C."/>
            <person name="Castanera R."/>
            <person name="Culley D."/>
            <person name="Daum C."/>
            <person name="Ezra D."/>
            <person name="Gonzalez J."/>
            <person name="Henrissat B."/>
            <person name="Kuo A."/>
            <person name="Liang C."/>
            <person name="Lipzen A."/>
            <person name="Lutzoni F."/>
            <person name="Magnuson J."/>
            <person name="Mondo S."/>
            <person name="Nolan M."/>
            <person name="Ohm R."/>
            <person name="Pangilinan J."/>
            <person name="Park H.-J."/>
            <person name="Ramirez L."/>
            <person name="Alfaro M."/>
            <person name="Sun H."/>
            <person name="Tritt A."/>
            <person name="Yoshinaga Y."/>
            <person name="Zwiers L.-H."/>
            <person name="Turgeon B."/>
            <person name="Goodwin S."/>
            <person name="Spatafora J."/>
            <person name="Crous P."/>
            <person name="Grigoriev I."/>
        </authorList>
    </citation>
    <scope>NUCLEOTIDE SEQUENCE</scope>
    <source>
        <strain evidence="1">CBS 116435</strain>
    </source>
</reference>
<proteinExistence type="predicted"/>
<keyword evidence="2" id="KW-1185">Reference proteome</keyword>
<gene>
    <name evidence="1" type="ORF">K431DRAFT_288880</name>
</gene>
<comment type="caution">
    <text evidence="1">The sequence shown here is derived from an EMBL/GenBank/DDBJ whole genome shotgun (WGS) entry which is preliminary data.</text>
</comment>
<organism evidence="1 2">
    <name type="scientific">Polychaeton citri CBS 116435</name>
    <dbReference type="NCBI Taxonomy" id="1314669"/>
    <lineage>
        <taxon>Eukaryota</taxon>
        <taxon>Fungi</taxon>
        <taxon>Dikarya</taxon>
        <taxon>Ascomycota</taxon>
        <taxon>Pezizomycotina</taxon>
        <taxon>Dothideomycetes</taxon>
        <taxon>Dothideomycetidae</taxon>
        <taxon>Capnodiales</taxon>
        <taxon>Capnodiaceae</taxon>
        <taxon>Polychaeton</taxon>
    </lineage>
</organism>
<dbReference type="EMBL" id="MU003853">
    <property type="protein sequence ID" value="KAF2717075.1"/>
    <property type="molecule type" value="Genomic_DNA"/>
</dbReference>
<name>A0A9P4ULL6_9PEZI</name>